<dbReference type="Pfam" id="PF08704">
    <property type="entry name" value="GCD14"/>
    <property type="match status" value="1"/>
</dbReference>
<evidence type="ECO:0000313" key="7">
    <source>
        <dbReference type="EMBL" id="SPT52404.1"/>
    </source>
</evidence>
<feature type="region of interest" description="Disordered" evidence="5">
    <location>
        <begin position="365"/>
        <end position="389"/>
    </location>
</feature>
<evidence type="ECO:0000256" key="4">
    <source>
        <dbReference type="ARBA" id="ARBA00022694"/>
    </source>
</evidence>
<dbReference type="PANTHER" id="PTHR12133">
    <property type="entry name" value="TRNA (ADENINE(58)-N(1))-METHYLTRANSFERASE"/>
    <property type="match status" value="1"/>
</dbReference>
<dbReference type="CDD" id="cd02440">
    <property type="entry name" value="AdoMet_MTases"/>
    <property type="match status" value="1"/>
</dbReference>
<feature type="region of interest" description="Disordered" evidence="5">
    <location>
        <begin position="1"/>
        <end position="50"/>
    </location>
</feature>
<dbReference type="RefSeq" id="WP_111835419.1">
    <property type="nucleotide sequence ID" value="NZ_UAPQ01000001.1"/>
</dbReference>
<feature type="compositionally biased region" description="Basic and acidic residues" evidence="5">
    <location>
        <begin position="1"/>
        <end position="14"/>
    </location>
</feature>
<dbReference type="PROSITE" id="PS51620">
    <property type="entry name" value="SAM_TRM61"/>
    <property type="match status" value="1"/>
</dbReference>
<keyword evidence="8" id="KW-1185">Reference proteome</keyword>
<reference evidence="7 8" key="1">
    <citation type="submission" date="2018-06" db="EMBL/GenBank/DDBJ databases">
        <authorList>
            <consortium name="Pathogen Informatics"/>
            <person name="Doyle S."/>
        </authorList>
    </citation>
    <scope>NUCLEOTIDE SEQUENCE [LARGE SCALE GENOMIC DNA]</scope>
    <source>
        <strain evidence="7 8">NCTC11535</strain>
    </source>
</reference>
<evidence type="ECO:0000256" key="3">
    <source>
        <dbReference type="ARBA" id="ARBA00022691"/>
    </source>
</evidence>
<evidence type="ECO:0000256" key="2">
    <source>
        <dbReference type="ARBA" id="ARBA00022679"/>
    </source>
</evidence>
<dbReference type="GO" id="GO:0160107">
    <property type="term" value="F:tRNA (adenine(58)-N1)-methyltransferase activity"/>
    <property type="evidence" value="ECO:0007669"/>
    <property type="project" value="UniProtKB-EC"/>
</dbReference>
<accession>A0ABY1VKH2</accession>
<feature type="compositionally biased region" description="Basic and acidic residues" evidence="5">
    <location>
        <begin position="365"/>
        <end position="375"/>
    </location>
</feature>
<evidence type="ECO:0000259" key="6">
    <source>
        <dbReference type="Pfam" id="PF08704"/>
    </source>
</evidence>
<gene>
    <name evidence="7" type="primary">trmI_1</name>
    <name evidence="7" type="ORF">NCTC11535_00052</name>
</gene>
<dbReference type="Gene3D" id="3.40.50.150">
    <property type="entry name" value="Vaccinia Virus protein VP39"/>
    <property type="match status" value="1"/>
</dbReference>
<proteinExistence type="predicted"/>
<organism evidence="7 8">
    <name type="scientific">Actinomyces bovis</name>
    <dbReference type="NCBI Taxonomy" id="1658"/>
    <lineage>
        <taxon>Bacteria</taxon>
        <taxon>Bacillati</taxon>
        <taxon>Actinomycetota</taxon>
        <taxon>Actinomycetes</taxon>
        <taxon>Actinomycetales</taxon>
        <taxon>Actinomycetaceae</taxon>
        <taxon>Actinomyces</taxon>
    </lineage>
</organism>
<dbReference type="InterPro" id="IPR029063">
    <property type="entry name" value="SAM-dependent_MTases_sf"/>
</dbReference>
<evidence type="ECO:0000256" key="5">
    <source>
        <dbReference type="SAM" id="MobiDB-lite"/>
    </source>
</evidence>
<sequence length="389" mass="42738">MSEHEHTPSFHDPDQDTVIDTTGYTEPAAPSEAEGQSTNSGQTPPKLPPRHLTQEVLGQAGRRGPLRYGERIQVTDVKGAKNTFQLDPRGYFQSVRGSFYHRDVVGKEEGTVITTDTGHELLILRPLLADYVLSMPRGAQVVYAKDSGQVIAMGDIYPGARVIEAGVGSGALTMNLLSAIGESGHLLSIERRHDFAQIAASNVDCWFGRHHPAWELRAGDFNDVVGKHVLDASVDRIVLDMLAPWDCVAQSARALAPGGVFLAYVATTTQLSRTVEQLRHCGLFTEPEAWESMVRTWNVDGLSVRPDHRMVAHTGFLLTARRLAQGSQPLSRKRPPARGAYDEGGYWLPEDVKERTSTDKKVRRVLRDSLAKQPEDATPVLSDHTGAHD</sequence>
<dbReference type="Pfam" id="PF14801">
    <property type="entry name" value="TrmI-like_N"/>
    <property type="match status" value="1"/>
</dbReference>
<protein>
    <submittedName>
        <fullName evidence="7">tRNA (Adenine(58)-N(1))-methyltransferase TrmI</fullName>
        <ecNumber evidence="7">2.1.1.220</ecNumber>
    </submittedName>
</protein>
<evidence type="ECO:0000256" key="1">
    <source>
        <dbReference type="ARBA" id="ARBA00022603"/>
    </source>
</evidence>
<dbReference type="SUPFAM" id="SSF53335">
    <property type="entry name" value="S-adenosyl-L-methionine-dependent methyltransferases"/>
    <property type="match status" value="1"/>
</dbReference>
<feature type="compositionally biased region" description="Polar residues" evidence="5">
    <location>
        <begin position="34"/>
        <end position="43"/>
    </location>
</feature>
<keyword evidence="3" id="KW-0949">S-adenosyl-L-methionine</keyword>
<feature type="domain" description="tRNA (adenine(58)-N(1))-methyltransferase catalytic subunit TRM61 C-terminal" evidence="6">
    <location>
        <begin position="131"/>
        <end position="300"/>
    </location>
</feature>
<dbReference type="InterPro" id="IPR014816">
    <property type="entry name" value="tRNA_MeTrfase_Gcd14"/>
</dbReference>
<evidence type="ECO:0000313" key="8">
    <source>
        <dbReference type="Proteomes" id="UP000250006"/>
    </source>
</evidence>
<dbReference type="Gene3D" id="3.10.330.20">
    <property type="match status" value="1"/>
</dbReference>
<dbReference type="EMBL" id="UAPQ01000001">
    <property type="protein sequence ID" value="SPT52404.1"/>
    <property type="molecule type" value="Genomic_DNA"/>
</dbReference>
<name>A0ABY1VKH2_9ACTO</name>
<dbReference type="PANTHER" id="PTHR12133:SF1">
    <property type="entry name" value="TRNA (ADENINE(58)-N(1))-METHYLTRANSFERASE, MITOCHONDRIAL"/>
    <property type="match status" value="1"/>
</dbReference>
<dbReference type="Proteomes" id="UP000250006">
    <property type="component" value="Unassembled WGS sequence"/>
</dbReference>
<keyword evidence="1 7" id="KW-0489">Methyltransferase</keyword>
<keyword evidence="2 7" id="KW-0808">Transferase</keyword>
<comment type="caution">
    <text evidence="7">The sequence shown here is derived from an EMBL/GenBank/DDBJ whole genome shotgun (WGS) entry which is preliminary data.</text>
</comment>
<keyword evidence="4" id="KW-0819">tRNA processing</keyword>
<dbReference type="GO" id="GO:0032259">
    <property type="term" value="P:methylation"/>
    <property type="evidence" value="ECO:0007669"/>
    <property type="project" value="UniProtKB-KW"/>
</dbReference>
<dbReference type="InterPro" id="IPR049470">
    <property type="entry name" value="TRM61_C"/>
</dbReference>
<dbReference type="EC" id="2.1.1.220" evidence="7"/>